<feature type="transmembrane region" description="Helical" evidence="1">
    <location>
        <begin position="9"/>
        <end position="30"/>
    </location>
</feature>
<dbReference type="AlphaFoldDB" id="A0A7S4LM01"/>
<accession>A0A7S4LM01</accession>
<gene>
    <name evidence="2" type="ORF">EGYM00163_LOCUS49538</name>
</gene>
<proteinExistence type="predicted"/>
<evidence type="ECO:0000313" key="2">
    <source>
        <dbReference type="EMBL" id="CAE0838166.1"/>
    </source>
</evidence>
<name>A0A7S4LM01_9EUGL</name>
<reference evidence="2" key="1">
    <citation type="submission" date="2021-01" db="EMBL/GenBank/DDBJ databases">
        <authorList>
            <person name="Corre E."/>
            <person name="Pelletier E."/>
            <person name="Niang G."/>
            <person name="Scheremetjew M."/>
            <person name="Finn R."/>
            <person name="Kale V."/>
            <person name="Holt S."/>
            <person name="Cochrane G."/>
            <person name="Meng A."/>
            <person name="Brown T."/>
            <person name="Cohen L."/>
        </authorList>
    </citation>
    <scope>NUCLEOTIDE SEQUENCE</scope>
    <source>
        <strain evidence="2">CCMP1594</strain>
    </source>
</reference>
<organism evidence="2">
    <name type="scientific">Eutreptiella gymnastica</name>
    <dbReference type="NCBI Taxonomy" id="73025"/>
    <lineage>
        <taxon>Eukaryota</taxon>
        <taxon>Discoba</taxon>
        <taxon>Euglenozoa</taxon>
        <taxon>Euglenida</taxon>
        <taxon>Spirocuta</taxon>
        <taxon>Euglenophyceae</taxon>
        <taxon>Eutreptiales</taxon>
        <taxon>Eutreptiaceae</taxon>
        <taxon>Eutreptiella</taxon>
    </lineage>
</organism>
<keyword evidence="1" id="KW-0812">Transmembrane</keyword>
<dbReference type="EMBL" id="HBJA01143934">
    <property type="protein sequence ID" value="CAE0838166.1"/>
    <property type="molecule type" value="Transcribed_RNA"/>
</dbReference>
<keyword evidence="1" id="KW-0472">Membrane</keyword>
<keyword evidence="1" id="KW-1133">Transmembrane helix</keyword>
<dbReference type="PROSITE" id="PS51257">
    <property type="entry name" value="PROKAR_LIPOPROTEIN"/>
    <property type="match status" value="1"/>
</dbReference>
<protein>
    <submittedName>
        <fullName evidence="2">Uncharacterized protein</fullName>
    </submittedName>
</protein>
<evidence type="ECO:0000256" key="1">
    <source>
        <dbReference type="SAM" id="Phobius"/>
    </source>
</evidence>
<sequence length="588" mass="66001">MKCNRQRWFVLQCVICFGAGVLSCTLMYYATDSVPTIPQGQKVQTAKAHGVSTPKCSTTSDIAGELGDAGRDNSSQLDTCECSGTTHHTGRNPQQMADWMKDLEKQATVCNDDIVKKRMGIAMMSNVLAQCALKWLDKHAQEHLQPERPQVLMDYTHDAMEYPFAKERFRNWLQLMSFLPQDSLAMPERKGATPNQVLLGTPILHRLRSWFATSTFVDVQLALRFDEAATYATPIDPLELMAKIVSMGRVTYLVLSCTPFSDMTDIDAVKKAAESIPDPKAPLGVHRLEVKVESLAVFKYKTCTKELLKVTNLAMDKTGRAKWCYYPSPHFGWFSMKYAGNELKVTDRSTGQLVDTKHESGLPYVPMSEILGWGVVRDTREFWFGHFATHKICDQMVMHNVVMLAGGEFGCRPTLLNLPEDHAGGRPEKKHYLAYLQLLTCTGHGLKWKLQYPANSTEVAYFTTQGANELKFSNSLLYRQSHGSWKVATSMEQAASVFQDDSGKVICASECLQCYGNFTTIDDVVPECVECNKCLARKKQHHFLAQSFVGCNDVDGVNENGVLADYKYRCYDIQTEPKARPTTHGQHL</sequence>